<dbReference type="GO" id="GO:0004252">
    <property type="term" value="F:serine-type endopeptidase activity"/>
    <property type="evidence" value="ECO:0007669"/>
    <property type="project" value="InterPro"/>
</dbReference>
<dbReference type="InterPro" id="IPR022764">
    <property type="entry name" value="Peptidase_S54_rhomboid_dom"/>
</dbReference>
<dbReference type="Pfam" id="PF01694">
    <property type="entry name" value="Rhomboid"/>
    <property type="match status" value="1"/>
</dbReference>
<comment type="similarity">
    <text evidence="2">Belongs to the peptidase S54 family.</text>
</comment>
<keyword evidence="3 7" id="KW-0812">Transmembrane</keyword>
<dbReference type="InterPro" id="IPR050925">
    <property type="entry name" value="Rhomboid_protease_S54"/>
</dbReference>
<dbReference type="NCBIfam" id="TIGR03902">
    <property type="entry name" value="rhom_GG_sort"/>
    <property type="match status" value="1"/>
</dbReference>
<comment type="subcellular location">
    <subcellularLocation>
        <location evidence="1">Membrane</location>
        <topology evidence="1">Multi-pass membrane protein</topology>
    </subcellularLocation>
</comment>
<evidence type="ECO:0000256" key="7">
    <source>
        <dbReference type="SAM" id="Phobius"/>
    </source>
</evidence>
<gene>
    <name evidence="9" type="primary">rrtA</name>
    <name evidence="9" type="ORF">DC094_20925</name>
</gene>
<evidence type="ECO:0000259" key="8">
    <source>
        <dbReference type="Pfam" id="PF01694"/>
    </source>
</evidence>
<evidence type="ECO:0000256" key="2">
    <source>
        <dbReference type="ARBA" id="ARBA00009045"/>
    </source>
</evidence>
<evidence type="ECO:0000256" key="6">
    <source>
        <dbReference type="ARBA" id="ARBA00023136"/>
    </source>
</evidence>
<feature type="transmembrane region" description="Helical" evidence="7">
    <location>
        <begin position="110"/>
        <end position="129"/>
    </location>
</feature>
<feature type="transmembrane region" description="Helical" evidence="7">
    <location>
        <begin position="12"/>
        <end position="29"/>
    </location>
</feature>
<dbReference type="OrthoDB" id="196054at2"/>
<keyword evidence="5 7" id="KW-1133">Transmembrane helix</keyword>
<evidence type="ECO:0000313" key="10">
    <source>
        <dbReference type="Proteomes" id="UP000244906"/>
    </source>
</evidence>
<dbReference type="SUPFAM" id="SSF144091">
    <property type="entry name" value="Rhomboid-like"/>
    <property type="match status" value="1"/>
</dbReference>
<proteinExistence type="inferred from homology"/>
<dbReference type="Gene3D" id="1.20.1540.10">
    <property type="entry name" value="Rhomboid-like"/>
    <property type="match status" value="1"/>
</dbReference>
<keyword evidence="6 7" id="KW-0472">Membrane</keyword>
<dbReference type="PANTHER" id="PTHR43731">
    <property type="entry name" value="RHOMBOID PROTEASE"/>
    <property type="match status" value="1"/>
</dbReference>
<evidence type="ECO:0000313" key="9">
    <source>
        <dbReference type="EMBL" id="PVZ63548.1"/>
    </source>
</evidence>
<keyword evidence="4" id="KW-0378">Hydrolase</keyword>
<dbReference type="EMBL" id="QDDL01000015">
    <property type="protein sequence ID" value="PVZ63548.1"/>
    <property type="molecule type" value="Genomic_DNA"/>
</dbReference>
<dbReference type="GO" id="GO:0016020">
    <property type="term" value="C:membrane"/>
    <property type="evidence" value="ECO:0007669"/>
    <property type="project" value="UniProtKB-SubCell"/>
</dbReference>
<dbReference type="Proteomes" id="UP000244906">
    <property type="component" value="Unassembled WGS sequence"/>
</dbReference>
<feature type="domain" description="Peptidase S54 rhomboid" evidence="8">
    <location>
        <begin position="46"/>
        <end position="189"/>
    </location>
</feature>
<name>A0A2V1GNC7_9GAMM</name>
<organism evidence="9 10">
    <name type="scientific">Pelagibaculum spongiae</name>
    <dbReference type="NCBI Taxonomy" id="2080658"/>
    <lineage>
        <taxon>Bacteria</taxon>
        <taxon>Pseudomonadati</taxon>
        <taxon>Pseudomonadota</taxon>
        <taxon>Gammaproteobacteria</taxon>
        <taxon>Oceanospirillales</taxon>
        <taxon>Pelagibaculum</taxon>
    </lineage>
</organism>
<dbReference type="PANTHER" id="PTHR43731:SF14">
    <property type="entry name" value="PRESENILIN-ASSOCIATED RHOMBOID-LIKE PROTEIN, MITOCHONDRIAL"/>
    <property type="match status" value="1"/>
</dbReference>
<keyword evidence="10" id="KW-1185">Reference proteome</keyword>
<evidence type="ECO:0000256" key="5">
    <source>
        <dbReference type="ARBA" id="ARBA00022989"/>
    </source>
</evidence>
<dbReference type="RefSeq" id="WP_116689067.1">
    <property type="nucleotide sequence ID" value="NZ_CAWNYD010000015.1"/>
</dbReference>
<feature type="transmembrane region" description="Helical" evidence="7">
    <location>
        <begin position="85"/>
        <end position="104"/>
    </location>
</feature>
<feature type="transmembrane region" description="Helical" evidence="7">
    <location>
        <begin position="174"/>
        <end position="191"/>
    </location>
</feature>
<protein>
    <submittedName>
        <fullName evidence="9">Rhombosortase</fullName>
    </submittedName>
</protein>
<dbReference type="InterPro" id="IPR035952">
    <property type="entry name" value="Rhomboid-like_sf"/>
</dbReference>
<evidence type="ECO:0000256" key="4">
    <source>
        <dbReference type="ARBA" id="ARBA00022801"/>
    </source>
</evidence>
<feature type="transmembrane region" description="Helical" evidence="7">
    <location>
        <begin position="59"/>
        <end position="78"/>
    </location>
</feature>
<evidence type="ECO:0000256" key="1">
    <source>
        <dbReference type="ARBA" id="ARBA00004141"/>
    </source>
</evidence>
<sequence length="205" mass="22731">MLAKTIQYWRDYGFIALVVLCSTLIQVMQPDSNLLLRYQNNMAELDQWWRLLSGNFAHLGWEHLMLNASGLILMAVLFRNHFTFMSWFLTFLICGTAVGGGLLIFNPELIWYVGLSGVLHGIWGVGAWLDIRQGINSGFALLLVLIGKLVWEQYSGADIGLAETIGGNVVVDAHFYGGVAGLLLGALFYAIRLTPEQTPKPAIVD</sequence>
<dbReference type="AlphaFoldDB" id="A0A2V1GNC7"/>
<feature type="transmembrane region" description="Helical" evidence="7">
    <location>
        <begin position="136"/>
        <end position="154"/>
    </location>
</feature>
<evidence type="ECO:0000256" key="3">
    <source>
        <dbReference type="ARBA" id="ARBA00022692"/>
    </source>
</evidence>
<accession>A0A2V1GNC7</accession>
<comment type="caution">
    <text evidence="9">The sequence shown here is derived from an EMBL/GenBank/DDBJ whole genome shotgun (WGS) entry which is preliminary data.</text>
</comment>
<dbReference type="InterPro" id="IPR023826">
    <property type="entry name" value="Rhom-like_SP_proteobac"/>
</dbReference>
<reference evidence="9 10" key="1">
    <citation type="submission" date="2018-04" db="EMBL/GenBank/DDBJ databases">
        <title>Thalassorhabdus spongiae gen. nov., sp. nov., isolated from a marine sponge in South-West Iceland.</title>
        <authorList>
            <person name="Knobloch S."/>
            <person name="Daussin A."/>
            <person name="Johannsson R."/>
            <person name="Marteinsson V.T."/>
        </authorList>
    </citation>
    <scope>NUCLEOTIDE SEQUENCE [LARGE SCALE GENOMIC DNA]</scope>
    <source>
        <strain evidence="9 10">Hp12</strain>
    </source>
</reference>